<dbReference type="GO" id="GO:0003677">
    <property type="term" value="F:DNA binding"/>
    <property type="evidence" value="ECO:0007669"/>
    <property type="project" value="InterPro"/>
</dbReference>
<sequence length="186" mass="20270">MTSLAQRVRDLRYSKGWGPDELASRAEISRTALYQIESGKTGLPRAGTLQRIALALDVPMDELLADGETTVATGVRPVRAQSVTSRTEELKDWITAEGASLSPAPNGYNGQGHAATVLLDDLRADSGRFEMDAHRRTSPFACDPLLMREGELMSKLHDLIHSRMGSGVARIIDDLHAFVQRGRTGT</sequence>
<dbReference type="SUPFAM" id="SSF47413">
    <property type="entry name" value="lambda repressor-like DNA-binding domains"/>
    <property type="match status" value="1"/>
</dbReference>
<dbReference type="SMART" id="SM00530">
    <property type="entry name" value="HTH_XRE"/>
    <property type="match status" value="1"/>
</dbReference>
<feature type="domain" description="HTH cro/C1-type" evidence="1">
    <location>
        <begin position="8"/>
        <end position="63"/>
    </location>
</feature>
<dbReference type="PROSITE" id="PS50943">
    <property type="entry name" value="HTH_CROC1"/>
    <property type="match status" value="1"/>
</dbReference>
<evidence type="ECO:0000259" key="1">
    <source>
        <dbReference type="PROSITE" id="PS50943"/>
    </source>
</evidence>
<evidence type="ECO:0000313" key="3">
    <source>
        <dbReference type="Proteomes" id="UP000324233"/>
    </source>
</evidence>
<dbReference type="EMBL" id="CP042997">
    <property type="protein sequence ID" value="QEH36287.1"/>
    <property type="molecule type" value="Genomic_DNA"/>
</dbReference>
<reference evidence="2 3" key="1">
    <citation type="submission" date="2019-08" db="EMBL/GenBank/DDBJ databases">
        <title>Deep-cultivation of Planctomycetes and their phenomic and genomic characterization uncovers novel biology.</title>
        <authorList>
            <person name="Wiegand S."/>
            <person name="Jogler M."/>
            <person name="Boedeker C."/>
            <person name="Pinto D."/>
            <person name="Vollmers J."/>
            <person name="Rivas-Marin E."/>
            <person name="Kohn T."/>
            <person name="Peeters S.H."/>
            <person name="Heuer A."/>
            <person name="Rast P."/>
            <person name="Oberbeckmann S."/>
            <person name="Bunk B."/>
            <person name="Jeske O."/>
            <person name="Meyerdierks A."/>
            <person name="Storesund J.E."/>
            <person name="Kallscheuer N."/>
            <person name="Luecker S."/>
            <person name="Lage O.M."/>
            <person name="Pohl T."/>
            <person name="Merkel B.J."/>
            <person name="Hornburger P."/>
            <person name="Mueller R.-W."/>
            <person name="Bruemmer F."/>
            <person name="Labrenz M."/>
            <person name="Spormann A.M."/>
            <person name="Op den Camp H."/>
            <person name="Overmann J."/>
            <person name="Amann R."/>
            <person name="Jetten M.S.M."/>
            <person name="Mascher T."/>
            <person name="Medema M.H."/>
            <person name="Devos D.P."/>
            <person name="Kaster A.-K."/>
            <person name="Ovreas L."/>
            <person name="Rohde M."/>
            <person name="Galperin M.Y."/>
            <person name="Jogler C."/>
        </authorList>
    </citation>
    <scope>NUCLEOTIDE SEQUENCE [LARGE SCALE GENOMIC DNA]</scope>
    <source>
        <strain evidence="2 3">OJF2</strain>
    </source>
</reference>
<dbReference type="RefSeq" id="WP_148595993.1">
    <property type="nucleotide sequence ID" value="NZ_CP042997.1"/>
</dbReference>
<dbReference type="AlphaFoldDB" id="A0A5B9W7G1"/>
<dbReference type="KEGG" id="agv:OJF2_48470"/>
<dbReference type="OrthoDB" id="288015at2"/>
<dbReference type="Proteomes" id="UP000324233">
    <property type="component" value="Chromosome"/>
</dbReference>
<gene>
    <name evidence="2" type="ORF">OJF2_48470</name>
</gene>
<dbReference type="InterPro" id="IPR010982">
    <property type="entry name" value="Lambda_DNA-bd_dom_sf"/>
</dbReference>
<dbReference type="InterPro" id="IPR001387">
    <property type="entry name" value="Cro/C1-type_HTH"/>
</dbReference>
<proteinExistence type="predicted"/>
<dbReference type="Pfam" id="PF13560">
    <property type="entry name" value="HTH_31"/>
    <property type="match status" value="1"/>
</dbReference>
<keyword evidence="3" id="KW-1185">Reference proteome</keyword>
<protein>
    <submittedName>
        <fullName evidence="2">Anaerobic benzoate catabolism transcriptional regulator</fullName>
    </submittedName>
</protein>
<name>A0A5B9W7G1_9BACT</name>
<organism evidence="2 3">
    <name type="scientific">Aquisphaera giovannonii</name>
    <dbReference type="NCBI Taxonomy" id="406548"/>
    <lineage>
        <taxon>Bacteria</taxon>
        <taxon>Pseudomonadati</taxon>
        <taxon>Planctomycetota</taxon>
        <taxon>Planctomycetia</taxon>
        <taxon>Isosphaerales</taxon>
        <taxon>Isosphaeraceae</taxon>
        <taxon>Aquisphaera</taxon>
    </lineage>
</organism>
<accession>A0A5B9W7G1</accession>
<evidence type="ECO:0000313" key="2">
    <source>
        <dbReference type="EMBL" id="QEH36287.1"/>
    </source>
</evidence>
<dbReference type="Gene3D" id="1.10.260.40">
    <property type="entry name" value="lambda repressor-like DNA-binding domains"/>
    <property type="match status" value="1"/>
</dbReference>
<dbReference type="CDD" id="cd00093">
    <property type="entry name" value="HTH_XRE"/>
    <property type="match status" value="1"/>
</dbReference>